<dbReference type="Gene3D" id="1.10.10.10">
    <property type="entry name" value="Winged helix-like DNA-binding domain superfamily/Winged helix DNA-binding domain"/>
    <property type="match status" value="1"/>
</dbReference>
<evidence type="ECO:0000256" key="3">
    <source>
        <dbReference type="ARBA" id="ARBA00023125"/>
    </source>
</evidence>
<dbReference type="SUPFAM" id="SSF46785">
    <property type="entry name" value="Winged helix' DNA-binding domain"/>
    <property type="match status" value="1"/>
</dbReference>
<evidence type="ECO:0000313" key="8">
    <source>
        <dbReference type="Proteomes" id="UP001596504"/>
    </source>
</evidence>
<evidence type="ECO:0000256" key="5">
    <source>
        <dbReference type="SAM" id="SignalP"/>
    </source>
</evidence>
<feature type="chain" id="PRO_5047383041" evidence="5">
    <location>
        <begin position="24"/>
        <end position="302"/>
    </location>
</feature>
<organism evidence="7 8">
    <name type="scientific">Saccharopolyspora griseoalba</name>
    <dbReference type="NCBI Taxonomy" id="1431848"/>
    <lineage>
        <taxon>Bacteria</taxon>
        <taxon>Bacillati</taxon>
        <taxon>Actinomycetota</taxon>
        <taxon>Actinomycetes</taxon>
        <taxon>Pseudonocardiales</taxon>
        <taxon>Pseudonocardiaceae</taxon>
        <taxon>Saccharopolyspora</taxon>
    </lineage>
</organism>
<name>A0ABW2LJ30_9PSEU</name>
<dbReference type="PROSITE" id="PS50931">
    <property type="entry name" value="HTH_LYSR"/>
    <property type="match status" value="1"/>
</dbReference>
<dbReference type="InterPro" id="IPR000847">
    <property type="entry name" value="LysR_HTH_N"/>
</dbReference>
<dbReference type="Pfam" id="PF03466">
    <property type="entry name" value="LysR_substrate"/>
    <property type="match status" value="1"/>
</dbReference>
<evidence type="ECO:0000256" key="4">
    <source>
        <dbReference type="ARBA" id="ARBA00023163"/>
    </source>
</evidence>
<gene>
    <name evidence="7" type="ORF">ACFQRI_10350</name>
</gene>
<keyword evidence="8" id="KW-1185">Reference proteome</keyword>
<proteinExistence type="inferred from homology"/>
<dbReference type="Pfam" id="PF00126">
    <property type="entry name" value="HTH_1"/>
    <property type="match status" value="1"/>
</dbReference>
<dbReference type="PANTHER" id="PTHR30346">
    <property type="entry name" value="TRANSCRIPTIONAL DUAL REGULATOR HCAR-RELATED"/>
    <property type="match status" value="1"/>
</dbReference>
<evidence type="ECO:0000313" key="7">
    <source>
        <dbReference type="EMBL" id="MFC7341814.1"/>
    </source>
</evidence>
<keyword evidence="5" id="KW-0732">Signal</keyword>
<protein>
    <submittedName>
        <fullName evidence="7">LysR substrate-binding domain-containing protein</fullName>
    </submittedName>
</protein>
<keyword evidence="4" id="KW-0804">Transcription</keyword>
<dbReference type="Gene3D" id="3.40.190.290">
    <property type="match status" value="1"/>
</dbReference>
<dbReference type="InterPro" id="IPR036390">
    <property type="entry name" value="WH_DNA-bd_sf"/>
</dbReference>
<accession>A0ABW2LJ30</accession>
<comment type="caution">
    <text evidence="7">The sequence shown here is derived from an EMBL/GenBank/DDBJ whole genome shotgun (WGS) entry which is preliminary data.</text>
</comment>
<evidence type="ECO:0000256" key="1">
    <source>
        <dbReference type="ARBA" id="ARBA00009437"/>
    </source>
</evidence>
<sequence length="302" mass="31642">MLDVRRMQVLRAVVSSGSMSAAAANLGYTPSAISQQLSALEREVGTPLLEKVGRGLRPTPAGSLLAERAGDIAALVSATEVELADISAGRTGRLRVRFFHTASVGLIPPAVARFRAENPDVRLDLRMQETQLLDDVAAGEGDLAVIVVGEEVPERRGVRLVHLADDPYRVVLPASHPAIAQERVELAALSGESWVNSAVTSGDICSVLLTDAYASAGFSPHVAVEADGSYSAQGFVAAGTGIALLPQLGLDVVHPGVRVRPLTKPEPVRHIYAAVRETVADQPAARAFVDALQEVARASGSA</sequence>
<keyword evidence="3" id="KW-0238">DNA-binding</keyword>
<feature type="signal peptide" evidence="5">
    <location>
        <begin position="1"/>
        <end position="23"/>
    </location>
</feature>
<reference evidence="8" key="1">
    <citation type="journal article" date="2019" name="Int. J. Syst. Evol. Microbiol.">
        <title>The Global Catalogue of Microorganisms (GCM) 10K type strain sequencing project: providing services to taxonomists for standard genome sequencing and annotation.</title>
        <authorList>
            <consortium name="The Broad Institute Genomics Platform"/>
            <consortium name="The Broad Institute Genome Sequencing Center for Infectious Disease"/>
            <person name="Wu L."/>
            <person name="Ma J."/>
        </authorList>
    </citation>
    <scope>NUCLEOTIDE SEQUENCE [LARGE SCALE GENOMIC DNA]</scope>
    <source>
        <strain evidence="8">WLHS5</strain>
    </source>
</reference>
<dbReference type="InterPro" id="IPR036388">
    <property type="entry name" value="WH-like_DNA-bd_sf"/>
</dbReference>
<keyword evidence="2" id="KW-0805">Transcription regulation</keyword>
<dbReference type="CDD" id="cd08423">
    <property type="entry name" value="PBP2_LTTR_like_6"/>
    <property type="match status" value="1"/>
</dbReference>
<evidence type="ECO:0000256" key="2">
    <source>
        <dbReference type="ARBA" id="ARBA00023015"/>
    </source>
</evidence>
<evidence type="ECO:0000259" key="6">
    <source>
        <dbReference type="PROSITE" id="PS50931"/>
    </source>
</evidence>
<dbReference type="SUPFAM" id="SSF53850">
    <property type="entry name" value="Periplasmic binding protein-like II"/>
    <property type="match status" value="1"/>
</dbReference>
<dbReference type="RefSeq" id="WP_380667056.1">
    <property type="nucleotide sequence ID" value="NZ_JBHTCJ010000004.1"/>
</dbReference>
<dbReference type="Proteomes" id="UP001596504">
    <property type="component" value="Unassembled WGS sequence"/>
</dbReference>
<comment type="similarity">
    <text evidence="1">Belongs to the LysR transcriptional regulatory family.</text>
</comment>
<feature type="domain" description="HTH lysR-type" evidence="6">
    <location>
        <begin position="2"/>
        <end position="59"/>
    </location>
</feature>
<dbReference type="InterPro" id="IPR005119">
    <property type="entry name" value="LysR_subst-bd"/>
</dbReference>
<dbReference type="EMBL" id="JBHTCJ010000004">
    <property type="protein sequence ID" value="MFC7341814.1"/>
    <property type="molecule type" value="Genomic_DNA"/>
</dbReference>
<dbReference type="PANTHER" id="PTHR30346:SF29">
    <property type="entry name" value="LYSR SUBSTRATE-BINDING"/>
    <property type="match status" value="1"/>
</dbReference>